<keyword evidence="1" id="KW-0472">Membrane</keyword>
<feature type="transmembrane region" description="Helical" evidence="1">
    <location>
        <begin position="231"/>
        <end position="255"/>
    </location>
</feature>
<evidence type="ECO:0008006" key="4">
    <source>
        <dbReference type="Google" id="ProtNLM"/>
    </source>
</evidence>
<dbReference type="GeneID" id="54288309"/>
<dbReference type="PANTHER" id="PTHR12242">
    <property type="entry name" value="OS02G0130600 PROTEIN-RELATED"/>
    <property type="match status" value="1"/>
</dbReference>
<protein>
    <recommendedName>
        <fullName evidence="4">FAR-17a/AIG1-like protein</fullName>
    </recommendedName>
</protein>
<dbReference type="EMBL" id="ML978068">
    <property type="protein sequence ID" value="KAF2017011.1"/>
    <property type="molecule type" value="Genomic_DNA"/>
</dbReference>
<reference evidence="2" key="1">
    <citation type="journal article" date="2020" name="Stud. Mycol.">
        <title>101 Dothideomycetes genomes: a test case for predicting lifestyles and emergence of pathogens.</title>
        <authorList>
            <person name="Haridas S."/>
            <person name="Albert R."/>
            <person name="Binder M."/>
            <person name="Bloem J."/>
            <person name="Labutti K."/>
            <person name="Salamov A."/>
            <person name="Andreopoulos B."/>
            <person name="Baker S."/>
            <person name="Barry K."/>
            <person name="Bills G."/>
            <person name="Bluhm B."/>
            <person name="Cannon C."/>
            <person name="Castanera R."/>
            <person name="Culley D."/>
            <person name="Daum C."/>
            <person name="Ezra D."/>
            <person name="Gonzalez J."/>
            <person name="Henrissat B."/>
            <person name="Kuo A."/>
            <person name="Liang C."/>
            <person name="Lipzen A."/>
            <person name="Lutzoni F."/>
            <person name="Magnuson J."/>
            <person name="Mondo S."/>
            <person name="Nolan M."/>
            <person name="Ohm R."/>
            <person name="Pangilinan J."/>
            <person name="Park H.-J."/>
            <person name="Ramirez L."/>
            <person name="Alfaro M."/>
            <person name="Sun H."/>
            <person name="Tritt A."/>
            <person name="Yoshinaga Y."/>
            <person name="Zwiers L.-H."/>
            <person name="Turgeon B."/>
            <person name="Goodwin S."/>
            <person name="Spatafora J."/>
            <person name="Crous P."/>
            <person name="Grigoriev I."/>
        </authorList>
    </citation>
    <scope>NUCLEOTIDE SEQUENCE</scope>
    <source>
        <strain evidence="2">CBS 175.79</strain>
    </source>
</reference>
<sequence>MFLSYAHFGIGPEGFDPSHSFFRSNYVPTLVLASIRAIIAIYCFTTMIVCYSWLANNLSTNNLQDVNIDSYTLYIGSDGIHQSFSFFTYLTFWSLGFYFSFASMHTFCYAIKGRTWLQSWPRILQLFHYFYYTSITCFPFLVTIVFWGTMYSGPWPKGRFEQWINISVHGLNSLFALTEVVLPATSTSPWSHLSILLLVLSAYLGLAYLTRLTQGFYVYEWMNPAHGNASIILHILGYTVGIISIFVIVKGAIWLKRYLAERSGKDVTYRQSRMVRLDDSDKLNVRRRAMSQWGRGSFV</sequence>
<dbReference type="PANTHER" id="PTHR12242:SF1">
    <property type="entry name" value="MYND-TYPE DOMAIN-CONTAINING PROTEIN"/>
    <property type="match status" value="1"/>
</dbReference>
<evidence type="ECO:0000313" key="3">
    <source>
        <dbReference type="Proteomes" id="UP000799778"/>
    </source>
</evidence>
<name>A0A6A5XWC8_9PLEO</name>
<dbReference type="GO" id="GO:0016020">
    <property type="term" value="C:membrane"/>
    <property type="evidence" value="ECO:0007669"/>
    <property type="project" value="TreeGrafter"/>
</dbReference>
<feature type="transmembrane region" description="Helical" evidence="1">
    <location>
        <begin position="30"/>
        <end position="54"/>
    </location>
</feature>
<accession>A0A6A5XWC8</accession>
<keyword evidence="3" id="KW-1185">Reference proteome</keyword>
<dbReference type="OrthoDB" id="419711at2759"/>
<evidence type="ECO:0000256" key="1">
    <source>
        <dbReference type="SAM" id="Phobius"/>
    </source>
</evidence>
<dbReference type="Proteomes" id="UP000799778">
    <property type="component" value="Unassembled WGS sequence"/>
</dbReference>
<feature type="transmembrane region" description="Helical" evidence="1">
    <location>
        <begin position="193"/>
        <end position="211"/>
    </location>
</feature>
<feature type="transmembrane region" description="Helical" evidence="1">
    <location>
        <begin position="86"/>
        <end position="108"/>
    </location>
</feature>
<feature type="transmembrane region" description="Helical" evidence="1">
    <location>
        <begin position="162"/>
        <end position="181"/>
    </location>
</feature>
<keyword evidence="1" id="KW-0812">Transmembrane</keyword>
<dbReference type="AlphaFoldDB" id="A0A6A5XWC8"/>
<feature type="transmembrane region" description="Helical" evidence="1">
    <location>
        <begin position="129"/>
        <end position="150"/>
    </location>
</feature>
<keyword evidence="1" id="KW-1133">Transmembrane helix</keyword>
<gene>
    <name evidence="2" type="ORF">BU24DRAFT_448779</name>
</gene>
<proteinExistence type="predicted"/>
<organism evidence="2 3">
    <name type="scientific">Aaosphaeria arxii CBS 175.79</name>
    <dbReference type="NCBI Taxonomy" id="1450172"/>
    <lineage>
        <taxon>Eukaryota</taxon>
        <taxon>Fungi</taxon>
        <taxon>Dikarya</taxon>
        <taxon>Ascomycota</taxon>
        <taxon>Pezizomycotina</taxon>
        <taxon>Dothideomycetes</taxon>
        <taxon>Pleosporomycetidae</taxon>
        <taxon>Pleosporales</taxon>
        <taxon>Pleosporales incertae sedis</taxon>
        <taxon>Aaosphaeria</taxon>
    </lineage>
</organism>
<dbReference type="RefSeq" id="XP_033385350.1">
    <property type="nucleotide sequence ID" value="XM_033530912.1"/>
</dbReference>
<evidence type="ECO:0000313" key="2">
    <source>
        <dbReference type="EMBL" id="KAF2017011.1"/>
    </source>
</evidence>